<dbReference type="SMART" id="SM00530">
    <property type="entry name" value="HTH_XRE"/>
    <property type="match status" value="1"/>
</dbReference>
<reference evidence="4" key="1">
    <citation type="journal article" date="2019" name="Int. J. Syst. Evol. Microbiol.">
        <title>The Global Catalogue of Microorganisms (GCM) 10K type strain sequencing project: providing services to taxonomists for standard genome sequencing and annotation.</title>
        <authorList>
            <consortium name="The Broad Institute Genomics Platform"/>
            <consortium name="The Broad Institute Genome Sequencing Center for Infectious Disease"/>
            <person name="Wu L."/>
            <person name="Ma J."/>
        </authorList>
    </citation>
    <scope>NUCLEOTIDE SEQUENCE [LARGE SCALE GENOMIC DNA]</scope>
    <source>
        <strain evidence="4">LMG 29894</strain>
    </source>
</reference>
<dbReference type="CDD" id="cd00093">
    <property type="entry name" value="HTH_XRE"/>
    <property type="match status" value="1"/>
</dbReference>
<evidence type="ECO:0000313" key="4">
    <source>
        <dbReference type="Proteomes" id="UP001595791"/>
    </source>
</evidence>
<protein>
    <submittedName>
        <fullName evidence="3">Helix-turn-helix transcriptional regulator</fullName>
    </submittedName>
</protein>
<feature type="domain" description="HTH cro/C1-type" evidence="2">
    <location>
        <begin position="7"/>
        <end position="61"/>
    </location>
</feature>
<keyword evidence="4" id="KW-1185">Reference proteome</keyword>
<dbReference type="Pfam" id="PF01381">
    <property type="entry name" value="HTH_3"/>
    <property type="match status" value="1"/>
</dbReference>
<dbReference type="EMBL" id="JBHSBU010000001">
    <property type="protein sequence ID" value="MFC4158957.1"/>
    <property type="molecule type" value="Genomic_DNA"/>
</dbReference>
<dbReference type="SUPFAM" id="SSF47413">
    <property type="entry name" value="lambda repressor-like DNA-binding domains"/>
    <property type="match status" value="1"/>
</dbReference>
<sequence>MNLGYIIRTLREARNWSQDQLAHEAQTTAATVSRIENSKQDTTVELAGKLAAAFQMPAYELIAMAEGYERVSEPLSVPEEGQLVDAYRRMDKNKQQAVLQLMEWLKR</sequence>
<dbReference type="InterPro" id="IPR010982">
    <property type="entry name" value="Lambda_DNA-bd_dom_sf"/>
</dbReference>
<accession>A0ABV8MLD2</accession>
<proteinExistence type="predicted"/>
<dbReference type="InterPro" id="IPR001387">
    <property type="entry name" value="Cro/C1-type_HTH"/>
</dbReference>
<dbReference type="RefSeq" id="WP_378162190.1">
    <property type="nucleotide sequence ID" value="NZ_JBHSBU010000001.1"/>
</dbReference>
<dbReference type="PROSITE" id="PS50943">
    <property type="entry name" value="HTH_CROC1"/>
    <property type="match status" value="1"/>
</dbReference>
<gene>
    <name evidence="3" type="ORF">ACFOW7_06245</name>
</gene>
<dbReference type="InterPro" id="IPR050807">
    <property type="entry name" value="TransReg_Diox_bact_type"/>
</dbReference>
<evidence type="ECO:0000259" key="2">
    <source>
        <dbReference type="PROSITE" id="PS50943"/>
    </source>
</evidence>
<name>A0ABV8MLD2_9NEIS</name>
<comment type="caution">
    <text evidence="3">The sequence shown here is derived from an EMBL/GenBank/DDBJ whole genome shotgun (WGS) entry which is preliminary data.</text>
</comment>
<dbReference type="PANTHER" id="PTHR46797">
    <property type="entry name" value="HTH-TYPE TRANSCRIPTIONAL REGULATOR"/>
    <property type="match status" value="1"/>
</dbReference>
<keyword evidence="1" id="KW-0238">DNA-binding</keyword>
<evidence type="ECO:0000313" key="3">
    <source>
        <dbReference type="EMBL" id="MFC4158957.1"/>
    </source>
</evidence>
<dbReference type="Proteomes" id="UP001595791">
    <property type="component" value="Unassembled WGS sequence"/>
</dbReference>
<organism evidence="3 4">
    <name type="scientific">Chitinimonas lacunae</name>
    <dbReference type="NCBI Taxonomy" id="1963018"/>
    <lineage>
        <taxon>Bacteria</taxon>
        <taxon>Pseudomonadati</taxon>
        <taxon>Pseudomonadota</taxon>
        <taxon>Betaproteobacteria</taxon>
        <taxon>Neisseriales</taxon>
        <taxon>Chitinibacteraceae</taxon>
        <taxon>Chitinimonas</taxon>
    </lineage>
</organism>
<dbReference type="Gene3D" id="1.10.260.40">
    <property type="entry name" value="lambda repressor-like DNA-binding domains"/>
    <property type="match status" value="1"/>
</dbReference>
<evidence type="ECO:0000256" key="1">
    <source>
        <dbReference type="ARBA" id="ARBA00023125"/>
    </source>
</evidence>
<dbReference type="PANTHER" id="PTHR46797:SF1">
    <property type="entry name" value="METHYLPHOSPHONATE SYNTHASE"/>
    <property type="match status" value="1"/>
</dbReference>